<feature type="compositionally biased region" description="Polar residues" evidence="1">
    <location>
        <begin position="60"/>
        <end position="74"/>
    </location>
</feature>
<evidence type="ECO:0000313" key="3">
    <source>
        <dbReference type="Proteomes" id="UP000269396"/>
    </source>
</evidence>
<protein>
    <submittedName>
        <fullName evidence="2">Uncharacterized protein</fullName>
    </submittedName>
</protein>
<feature type="compositionally biased region" description="Acidic residues" evidence="1">
    <location>
        <begin position="44"/>
        <end position="55"/>
    </location>
</feature>
<proteinExistence type="predicted"/>
<sequence>MTLIKTQQSPQPYTDIHFISAVGGLRFCSKYSSRRNKSIVHTNDDDDDGDDDDDTESHSADQNTNDIRSPSVSHYESDDDVENGDNISRTVGTTDEVTEVDEKLLPRDKCIDESFIPRRRSTRLNELSKNTTPVDCSINSNGTSSSFLFFIYFDMDNRL</sequence>
<evidence type="ECO:0000313" key="2">
    <source>
        <dbReference type="EMBL" id="VDP85632.1"/>
    </source>
</evidence>
<dbReference type="EMBL" id="UZAL01048471">
    <property type="protein sequence ID" value="VDP85632.1"/>
    <property type="molecule type" value="Genomic_DNA"/>
</dbReference>
<dbReference type="AlphaFoldDB" id="A0A183Q583"/>
<reference evidence="2 3" key="1">
    <citation type="submission" date="2018-11" db="EMBL/GenBank/DDBJ databases">
        <authorList>
            <consortium name="Pathogen Informatics"/>
        </authorList>
    </citation>
    <scope>NUCLEOTIDE SEQUENCE [LARGE SCALE GENOMIC DNA]</scope>
    <source>
        <strain>Denwood</strain>
        <strain evidence="3">Zambia</strain>
    </source>
</reference>
<accession>A0A183Q583</accession>
<feature type="region of interest" description="Disordered" evidence="1">
    <location>
        <begin position="39"/>
        <end position="99"/>
    </location>
</feature>
<organism evidence="2 3">
    <name type="scientific">Schistosoma mattheei</name>
    <dbReference type="NCBI Taxonomy" id="31246"/>
    <lineage>
        <taxon>Eukaryota</taxon>
        <taxon>Metazoa</taxon>
        <taxon>Spiralia</taxon>
        <taxon>Lophotrochozoa</taxon>
        <taxon>Platyhelminthes</taxon>
        <taxon>Trematoda</taxon>
        <taxon>Digenea</taxon>
        <taxon>Strigeidida</taxon>
        <taxon>Schistosomatoidea</taxon>
        <taxon>Schistosomatidae</taxon>
        <taxon>Schistosoma</taxon>
    </lineage>
</organism>
<gene>
    <name evidence="2" type="ORF">SMTD_LOCUS21769</name>
</gene>
<keyword evidence="3" id="KW-1185">Reference proteome</keyword>
<name>A0A183Q583_9TREM</name>
<evidence type="ECO:0000256" key="1">
    <source>
        <dbReference type="SAM" id="MobiDB-lite"/>
    </source>
</evidence>
<dbReference type="Proteomes" id="UP000269396">
    <property type="component" value="Unassembled WGS sequence"/>
</dbReference>